<feature type="coiled-coil region" evidence="4">
    <location>
        <begin position="211"/>
        <end position="409"/>
    </location>
</feature>
<feature type="coiled-coil region" evidence="4">
    <location>
        <begin position="652"/>
        <end position="821"/>
    </location>
</feature>
<keyword evidence="6" id="KW-0378">Hydrolase</keyword>
<feature type="coiled-coil region" evidence="4">
    <location>
        <begin position="906"/>
        <end position="995"/>
    </location>
</feature>
<dbReference type="PANTHER" id="PTHR32114:SF2">
    <property type="entry name" value="ABC TRANSPORTER ABCH.3"/>
    <property type="match status" value="1"/>
</dbReference>
<reference evidence="6 7" key="1">
    <citation type="submission" date="2016-11" db="EMBL/GenBank/DDBJ databases">
        <authorList>
            <person name="Jaros S."/>
            <person name="Januszkiewicz K."/>
            <person name="Wedrychowicz H."/>
        </authorList>
    </citation>
    <scope>NUCLEOTIDE SEQUENCE [LARGE SCALE GENOMIC DNA]</scope>
    <source>
        <strain evidence="6 7">DSM 3089</strain>
    </source>
</reference>
<evidence type="ECO:0000256" key="2">
    <source>
        <dbReference type="ARBA" id="ARBA00011322"/>
    </source>
</evidence>
<dbReference type="Pfam" id="PF13558">
    <property type="entry name" value="SbcC_Walker_B"/>
    <property type="match status" value="1"/>
</dbReference>
<comment type="similarity">
    <text evidence="1">Belongs to the SMC family. SbcC subfamily.</text>
</comment>
<protein>
    <recommendedName>
        <fullName evidence="3">Nuclease SbcCD subunit C</fullName>
    </recommendedName>
</protein>
<sequence>MKPIKLKIKGLNSFIEEQTVDFEDLTCRGLFGIFGPTGSGKSTILDGITLALYGEVARKSSNYINTNCKALNVSFEFQISGSESKRYIVERQFKRDAKTGNPRAAGAKITDITMDPPEVLADKSTMVTKKCEEVIGLGLDDFTRTVVLPQGKFSEFLKLEGKTRRDMLERLFNLHNYGDNLAIKLSREIAKEKSENSVLLGQLKGYEEVSEDFLKTKNEALEVLYENIKNERKSLDELEKLYKENNELWNLQLELESYKKEEEILRERSKDIEKCKERISLGERALKLNPYIIAFENTLLEIEKTNKLIEELSKNLESLKKEKEEAEKRLVVAREKKDKELPELKIKEQRVRDAIEEKKLLSELEKEISSITIKINALRDDYKAKKKHSDALREEIESLTTLIKKDEESFESLKIDEDLKLKVQQGILLSEKHNGIQESLSKNKAKINSYEKSIEDASKERELLSKQHKEKSDLLNESKNNLENLLKNSPGEQKDLLELQRLLTESKEKWGKFNEASLKLQESEKLLLNLNKSVAEHKEKRKALEKELLNLREDYKRLQVEHLAYKLRSDLKNGEPCPVCGSLEHFKEHEELLQHMDSQGMEKLIEEKEKDLGLIGETIIREETNIANENEKMTYAKNSILELGEDFKVLSVDEMQNRFNELNVALEKYGKEKEALEQSMELLKDEINLVFNKITNLDSIKGESEKQLGILREDYEKELKDYSKLHEELDKLKKDTLVEDFHEKNKEILRIEKQREELSNAMKINRTKLEKLEKERAVLQELLNKIGEDGGILKGTLEAKNKNREEKIEALKIKVGEVEDLQGLLSKIKVDIENIDKLFVQAEEHKTLTDNKYKEINEKFIAVSSKALELNNRKVTDNENLNVALKNENFQSVSQVKESFIENAKIDELKENVEKYKEDLAKVKGNIETLLKKIDSRELSEEKWREIQELKSKKEEELKILNESRVKLEEEVKALKTKLQELADLLKKKEELDYKLGMLSDLEKLFKGKKFVEFVAASQLKYISIEASKKLKEITNNNYGLEVDENGKFIIRDYKNGGAERDASTLSGGETFLASLALALALSAQIQLKGTAPLELFFLDEGFGTLDDNLLEVVMGSLERIHNDKLKIGIISHVESIKNRVPVKLMITPAESGKGGSKAKIERS</sequence>
<dbReference type="SUPFAM" id="SSF52540">
    <property type="entry name" value="P-loop containing nucleoside triphosphate hydrolases"/>
    <property type="match status" value="2"/>
</dbReference>
<accession>A0A1M5V753</accession>
<dbReference type="Gene3D" id="3.40.50.300">
    <property type="entry name" value="P-loop containing nucleotide triphosphate hydrolases"/>
    <property type="match status" value="2"/>
</dbReference>
<evidence type="ECO:0000256" key="4">
    <source>
        <dbReference type="SAM" id="Coils"/>
    </source>
</evidence>
<dbReference type="AlphaFoldDB" id="A0A1M5V753"/>
<dbReference type="GO" id="GO:0016887">
    <property type="term" value="F:ATP hydrolysis activity"/>
    <property type="evidence" value="ECO:0007669"/>
    <property type="project" value="InterPro"/>
</dbReference>
<feature type="coiled-coil region" evidence="4">
    <location>
        <begin position="520"/>
        <end position="561"/>
    </location>
</feature>
<name>A0A1M5V753_9CLOT</name>
<evidence type="ECO:0000259" key="5">
    <source>
        <dbReference type="Pfam" id="PF13476"/>
    </source>
</evidence>
<evidence type="ECO:0000256" key="3">
    <source>
        <dbReference type="ARBA" id="ARBA00013368"/>
    </source>
</evidence>
<dbReference type="GO" id="GO:0004527">
    <property type="term" value="F:exonuclease activity"/>
    <property type="evidence" value="ECO:0007669"/>
    <property type="project" value="UniProtKB-KW"/>
</dbReference>
<dbReference type="EMBL" id="FQXP01000004">
    <property type="protein sequence ID" value="SHH71055.1"/>
    <property type="molecule type" value="Genomic_DNA"/>
</dbReference>
<evidence type="ECO:0000313" key="7">
    <source>
        <dbReference type="Proteomes" id="UP000184526"/>
    </source>
</evidence>
<dbReference type="InterPro" id="IPR027417">
    <property type="entry name" value="P-loop_NTPase"/>
</dbReference>
<organism evidence="6 7">
    <name type="scientific">Clostridium collagenovorans DSM 3089</name>
    <dbReference type="NCBI Taxonomy" id="1121306"/>
    <lineage>
        <taxon>Bacteria</taxon>
        <taxon>Bacillati</taxon>
        <taxon>Bacillota</taxon>
        <taxon>Clostridia</taxon>
        <taxon>Eubacteriales</taxon>
        <taxon>Clostridiaceae</taxon>
        <taxon>Clostridium</taxon>
    </lineage>
</organism>
<comment type="subunit">
    <text evidence="2">Heterodimer of SbcC and SbcD.</text>
</comment>
<evidence type="ECO:0000256" key="1">
    <source>
        <dbReference type="ARBA" id="ARBA00006930"/>
    </source>
</evidence>
<gene>
    <name evidence="6" type="ORF">SAMN02745196_01146</name>
</gene>
<keyword evidence="6" id="KW-0269">Exonuclease</keyword>
<dbReference type="RefSeq" id="WP_072830947.1">
    <property type="nucleotide sequence ID" value="NZ_FQXP01000004.1"/>
</dbReference>
<dbReference type="OrthoDB" id="9795626at2"/>
<dbReference type="Proteomes" id="UP000184526">
    <property type="component" value="Unassembled WGS sequence"/>
</dbReference>
<keyword evidence="6" id="KW-0540">Nuclease</keyword>
<keyword evidence="4" id="KW-0175">Coiled coil</keyword>
<proteinExistence type="inferred from homology"/>
<dbReference type="PANTHER" id="PTHR32114">
    <property type="entry name" value="ABC TRANSPORTER ABCH.3"/>
    <property type="match status" value="1"/>
</dbReference>
<feature type="domain" description="Rad50/SbcC-type AAA" evidence="5">
    <location>
        <begin position="5"/>
        <end position="262"/>
    </location>
</feature>
<evidence type="ECO:0000313" key="6">
    <source>
        <dbReference type="EMBL" id="SHH71055.1"/>
    </source>
</evidence>
<dbReference type="GO" id="GO:0006302">
    <property type="term" value="P:double-strand break repair"/>
    <property type="evidence" value="ECO:0007669"/>
    <property type="project" value="InterPro"/>
</dbReference>
<dbReference type="STRING" id="1121306.SAMN02745196_01146"/>
<dbReference type="Pfam" id="PF13476">
    <property type="entry name" value="AAA_23"/>
    <property type="match status" value="1"/>
</dbReference>
<dbReference type="InterPro" id="IPR038729">
    <property type="entry name" value="Rad50/SbcC_AAA"/>
</dbReference>
<feature type="coiled-coil region" evidence="4">
    <location>
        <begin position="440"/>
        <end position="488"/>
    </location>
</feature>
<keyword evidence="7" id="KW-1185">Reference proteome</keyword>